<comment type="similarity">
    <text evidence="1">Belongs to the Gfo/Idh/MocA family.</text>
</comment>
<dbReference type="PANTHER" id="PTHR43708">
    <property type="entry name" value="CONSERVED EXPRESSED OXIDOREDUCTASE (EUROFUNG)"/>
    <property type="match status" value="1"/>
</dbReference>
<protein>
    <recommendedName>
        <fullName evidence="3">Gfo/Idh/MocA-like oxidoreductase N-terminal domain-containing protein</fullName>
    </recommendedName>
</protein>
<dbReference type="GO" id="GO:0000166">
    <property type="term" value="F:nucleotide binding"/>
    <property type="evidence" value="ECO:0007669"/>
    <property type="project" value="InterPro"/>
</dbReference>
<dbReference type="Proteomes" id="UP000677228">
    <property type="component" value="Unassembled WGS sequence"/>
</dbReference>
<accession>A0A8S2FPB7</accession>
<evidence type="ECO:0000259" key="3">
    <source>
        <dbReference type="Pfam" id="PF01408"/>
    </source>
</evidence>
<dbReference type="EMBL" id="CAJNOK010036145">
    <property type="protein sequence ID" value="CAF1519696.1"/>
    <property type="molecule type" value="Genomic_DNA"/>
</dbReference>
<sequence>MSSVDQLQLLIPTLNQTPPLPIHTLPIYSIGSGAIVNNAHLPAYQLAKFNVIGIYDKNLEAAQKTAEKFGISNVFKTLDDLISASITSSSSKVIYDIATPATEISLILQHLPQNSYALIQKPMGETLEQAREIRRLCKEKNIQAAINFQLRYAPQMLAVKDLLKKNVLGKKLTTVEIHVNTYTPFENWPFLEKVG</sequence>
<dbReference type="EMBL" id="CAJOBA010058275">
    <property type="protein sequence ID" value="CAF4306699.1"/>
    <property type="molecule type" value="Genomic_DNA"/>
</dbReference>
<comment type="caution">
    <text evidence="4">The sequence shown here is derived from an EMBL/GenBank/DDBJ whole genome shotgun (WGS) entry which is preliminary data.</text>
</comment>
<evidence type="ECO:0000313" key="4">
    <source>
        <dbReference type="EMBL" id="CAF1519696.1"/>
    </source>
</evidence>
<dbReference type="PANTHER" id="PTHR43708:SF5">
    <property type="entry name" value="CONSERVED EXPRESSED OXIDOREDUCTASE (EUROFUNG)-RELATED"/>
    <property type="match status" value="1"/>
</dbReference>
<proteinExistence type="inferred from homology"/>
<reference evidence="4" key="1">
    <citation type="submission" date="2021-02" db="EMBL/GenBank/DDBJ databases">
        <authorList>
            <person name="Nowell W R."/>
        </authorList>
    </citation>
    <scope>NUCLEOTIDE SEQUENCE</scope>
</reference>
<dbReference type="GO" id="GO:0016491">
    <property type="term" value="F:oxidoreductase activity"/>
    <property type="evidence" value="ECO:0007669"/>
    <property type="project" value="UniProtKB-KW"/>
</dbReference>
<dbReference type="InterPro" id="IPR051317">
    <property type="entry name" value="Gfo/Idh/MocA_oxidoreduct"/>
</dbReference>
<dbReference type="AlphaFoldDB" id="A0A8S2FPB7"/>
<evidence type="ECO:0000256" key="2">
    <source>
        <dbReference type="ARBA" id="ARBA00023002"/>
    </source>
</evidence>
<evidence type="ECO:0000256" key="1">
    <source>
        <dbReference type="ARBA" id="ARBA00010928"/>
    </source>
</evidence>
<dbReference type="SUPFAM" id="SSF51735">
    <property type="entry name" value="NAD(P)-binding Rossmann-fold domains"/>
    <property type="match status" value="1"/>
</dbReference>
<dbReference type="Gene3D" id="3.40.50.720">
    <property type="entry name" value="NAD(P)-binding Rossmann-like Domain"/>
    <property type="match status" value="1"/>
</dbReference>
<evidence type="ECO:0000313" key="6">
    <source>
        <dbReference type="Proteomes" id="UP000677228"/>
    </source>
</evidence>
<dbReference type="InterPro" id="IPR000683">
    <property type="entry name" value="Gfo/Idh/MocA-like_OxRdtase_N"/>
</dbReference>
<keyword evidence="2" id="KW-0560">Oxidoreductase</keyword>
<dbReference type="InterPro" id="IPR036291">
    <property type="entry name" value="NAD(P)-bd_dom_sf"/>
</dbReference>
<name>A0A8S2FPB7_9BILA</name>
<dbReference type="Pfam" id="PF01408">
    <property type="entry name" value="GFO_IDH_MocA"/>
    <property type="match status" value="1"/>
</dbReference>
<gene>
    <name evidence="4" type="ORF">OVA965_LOCUS37729</name>
    <name evidence="5" type="ORF">TMI583_LOCUS38841</name>
</gene>
<feature type="domain" description="Gfo/Idh/MocA-like oxidoreductase N-terminal" evidence="3">
    <location>
        <begin position="30"/>
        <end position="147"/>
    </location>
</feature>
<organism evidence="4 6">
    <name type="scientific">Didymodactylos carnosus</name>
    <dbReference type="NCBI Taxonomy" id="1234261"/>
    <lineage>
        <taxon>Eukaryota</taxon>
        <taxon>Metazoa</taxon>
        <taxon>Spiralia</taxon>
        <taxon>Gnathifera</taxon>
        <taxon>Rotifera</taxon>
        <taxon>Eurotatoria</taxon>
        <taxon>Bdelloidea</taxon>
        <taxon>Philodinida</taxon>
        <taxon>Philodinidae</taxon>
        <taxon>Didymodactylos</taxon>
    </lineage>
</organism>
<dbReference type="Proteomes" id="UP000682733">
    <property type="component" value="Unassembled WGS sequence"/>
</dbReference>
<evidence type="ECO:0000313" key="5">
    <source>
        <dbReference type="EMBL" id="CAF4306699.1"/>
    </source>
</evidence>